<proteinExistence type="predicted"/>
<dbReference type="InterPro" id="IPR035426">
    <property type="entry name" value="Gemin2/Brr1"/>
</dbReference>
<keyword evidence="3" id="KW-1185">Reference proteome</keyword>
<dbReference type="AlphaFoldDB" id="L0AW79"/>
<reference evidence="2 3" key="1">
    <citation type="journal article" date="2012" name="BMC Genomics">
        <title>Comparative genomic analysis and phylogenetic position of Theileria equi.</title>
        <authorList>
            <person name="Kappmeyer L.S."/>
            <person name="Thiagarajan M."/>
            <person name="Herndon D.R."/>
            <person name="Ramsay J.D."/>
            <person name="Caler E."/>
            <person name="Djikeng A."/>
            <person name="Gillespie J.J."/>
            <person name="Lau A.O."/>
            <person name="Roalson E.H."/>
            <person name="Silva J.C."/>
            <person name="Silva M.G."/>
            <person name="Suarez C.E."/>
            <person name="Ueti M.W."/>
            <person name="Nene V.M."/>
            <person name="Mealey R.H."/>
            <person name="Knowles D.P."/>
            <person name="Brayton K.A."/>
        </authorList>
    </citation>
    <scope>NUCLEOTIDE SEQUENCE [LARGE SCALE GENOMIC DNA]</scope>
    <source>
        <strain evidence="2 3">WA</strain>
    </source>
</reference>
<dbReference type="Proteomes" id="UP000031512">
    <property type="component" value="Chromosome 1"/>
</dbReference>
<dbReference type="GeneID" id="15807252"/>
<dbReference type="GO" id="GO:0000387">
    <property type="term" value="P:spliceosomal snRNP assembly"/>
    <property type="evidence" value="ECO:0007669"/>
    <property type="project" value="InterPro"/>
</dbReference>
<sequence length="266" mass="30001">MDISDVVEYLKQVKLETEKLPDVVVADGPGREDGTRNELQDDGKTAKQFNRLRHIDKEYERLDSGFRLTDAELEYFRALKKSVAAHGIQSSLADSYLWKYASQFGDAEAPPEQEPSSDLDVTSDDSSDVQLDEEDAAGQKEESESENGVWNKMFQSNPPSVYELCKTGVHFGAIYECLHTIGDRICESPGQQIPEVLLKWLFVILLMLDDLHAMSESVSYELQRIRRAILRRCTIIKGSVDSTQCPNELASSYLLSSIIAMHFNQN</sequence>
<dbReference type="VEuPathDB" id="PiroplasmaDB:BEWA_023370"/>
<accession>L0AW79</accession>
<dbReference type="eggNOG" id="ENOG502TN11">
    <property type="taxonomic scope" value="Eukaryota"/>
</dbReference>
<evidence type="ECO:0000313" key="3">
    <source>
        <dbReference type="Proteomes" id="UP000031512"/>
    </source>
</evidence>
<dbReference type="KEGG" id="beq:BEWA_023370"/>
<dbReference type="Pfam" id="PF04938">
    <property type="entry name" value="SIP1"/>
    <property type="match status" value="1"/>
</dbReference>
<dbReference type="OrthoDB" id="364489at2759"/>
<dbReference type="RefSeq" id="XP_004829154.1">
    <property type="nucleotide sequence ID" value="XM_004829097.1"/>
</dbReference>
<name>L0AW79_THEEQ</name>
<dbReference type="Gene3D" id="1.20.58.1070">
    <property type="match status" value="1"/>
</dbReference>
<feature type="compositionally biased region" description="Acidic residues" evidence="1">
    <location>
        <begin position="109"/>
        <end position="136"/>
    </location>
</feature>
<evidence type="ECO:0000313" key="2">
    <source>
        <dbReference type="EMBL" id="AFZ79488.1"/>
    </source>
</evidence>
<organism evidence="2 3">
    <name type="scientific">Theileria equi strain WA</name>
    <dbReference type="NCBI Taxonomy" id="1537102"/>
    <lineage>
        <taxon>Eukaryota</taxon>
        <taxon>Sar</taxon>
        <taxon>Alveolata</taxon>
        <taxon>Apicomplexa</taxon>
        <taxon>Aconoidasida</taxon>
        <taxon>Piroplasmida</taxon>
        <taxon>Theileriidae</taxon>
        <taxon>Theileria</taxon>
    </lineage>
</organism>
<evidence type="ECO:0008006" key="4">
    <source>
        <dbReference type="Google" id="ProtNLM"/>
    </source>
</evidence>
<evidence type="ECO:0000256" key="1">
    <source>
        <dbReference type="SAM" id="MobiDB-lite"/>
    </source>
</evidence>
<feature type="region of interest" description="Disordered" evidence="1">
    <location>
        <begin position="106"/>
        <end position="147"/>
    </location>
</feature>
<protein>
    <recommendedName>
        <fullName evidence="4">Gem-associated protein 2</fullName>
    </recommendedName>
</protein>
<gene>
    <name evidence="2" type="ORF">BEWA_023370</name>
</gene>
<dbReference type="EMBL" id="CP001669">
    <property type="protein sequence ID" value="AFZ79488.1"/>
    <property type="molecule type" value="Genomic_DNA"/>
</dbReference>